<dbReference type="PANTHER" id="PTHR37461">
    <property type="entry name" value="ANTI-SIGMA-K FACTOR RSKA"/>
    <property type="match status" value="1"/>
</dbReference>
<evidence type="ECO:0000256" key="8">
    <source>
        <dbReference type="ARBA" id="ARBA00023163"/>
    </source>
</evidence>
<evidence type="ECO:0000256" key="3">
    <source>
        <dbReference type="ARBA" id="ARBA00022475"/>
    </source>
</evidence>
<evidence type="ECO:0000259" key="12">
    <source>
        <dbReference type="Pfam" id="PF10099"/>
    </source>
</evidence>
<evidence type="ECO:0000259" key="13">
    <source>
        <dbReference type="Pfam" id="PF13490"/>
    </source>
</evidence>
<feature type="region of interest" description="Disordered" evidence="11">
    <location>
        <begin position="76"/>
        <end position="139"/>
    </location>
</feature>
<feature type="domain" description="Putative zinc-finger" evidence="13">
    <location>
        <begin position="4"/>
        <end position="37"/>
    </location>
</feature>
<dbReference type="InterPro" id="IPR027383">
    <property type="entry name" value="Znf_put"/>
</dbReference>
<feature type="compositionally biased region" description="Pro residues" evidence="11">
    <location>
        <begin position="85"/>
        <end position="94"/>
    </location>
</feature>
<comment type="caution">
    <text evidence="14">The sequence shown here is derived from an EMBL/GenBank/DDBJ whole genome shotgun (WGS) entry which is preliminary data.</text>
</comment>
<evidence type="ECO:0000256" key="7">
    <source>
        <dbReference type="ARBA" id="ARBA00023136"/>
    </source>
</evidence>
<dbReference type="Proteomes" id="UP000309174">
    <property type="component" value="Unassembled WGS sequence"/>
</dbReference>
<accession>A0A5C4J6Y0</accession>
<evidence type="ECO:0000256" key="5">
    <source>
        <dbReference type="ARBA" id="ARBA00022989"/>
    </source>
</evidence>
<keyword evidence="6" id="KW-0805">Transcription regulation</keyword>
<evidence type="ECO:0000256" key="6">
    <source>
        <dbReference type="ARBA" id="ARBA00023015"/>
    </source>
</evidence>
<keyword evidence="3" id="KW-1003">Cell membrane</keyword>
<gene>
    <name evidence="14" type="ORF">ETD83_28410</name>
</gene>
<evidence type="ECO:0000256" key="1">
    <source>
        <dbReference type="ARBA" id="ARBA00004167"/>
    </source>
</evidence>
<name>A0A5C4J6Y0_9ACTN</name>
<evidence type="ECO:0000256" key="4">
    <source>
        <dbReference type="ARBA" id="ARBA00022692"/>
    </source>
</evidence>
<dbReference type="RefSeq" id="WP_138648280.1">
    <property type="nucleotide sequence ID" value="NZ_VCKW01000178.1"/>
</dbReference>
<dbReference type="OrthoDB" id="153510at2"/>
<keyword evidence="4" id="KW-0812">Transmembrane</keyword>
<proteinExistence type="predicted"/>
<dbReference type="Pfam" id="PF10099">
    <property type="entry name" value="RskA_C"/>
    <property type="match status" value="1"/>
</dbReference>
<dbReference type="EMBL" id="VCKW01000178">
    <property type="protein sequence ID" value="TMQ91982.1"/>
    <property type="molecule type" value="Genomic_DNA"/>
</dbReference>
<evidence type="ECO:0000256" key="9">
    <source>
        <dbReference type="ARBA" id="ARBA00029829"/>
    </source>
</evidence>
<dbReference type="Pfam" id="PF13490">
    <property type="entry name" value="zf-HC2"/>
    <property type="match status" value="1"/>
</dbReference>
<dbReference type="InterPro" id="IPR041916">
    <property type="entry name" value="Anti_sigma_zinc_sf"/>
</dbReference>
<reference evidence="14 15" key="1">
    <citation type="submission" date="2019-05" db="EMBL/GenBank/DDBJ databases">
        <title>Draft genome sequence of Actinomadura sp. 14C53.</title>
        <authorList>
            <person name="Saricaoglu S."/>
            <person name="Isik K."/>
        </authorList>
    </citation>
    <scope>NUCLEOTIDE SEQUENCE [LARGE SCALE GENOMIC DNA]</scope>
    <source>
        <strain evidence="14 15">14C53</strain>
    </source>
</reference>
<protein>
    <recommendedName>
        <fullName evidence="10">Regulator of SigK</fullName>
    </recommendedName>
    <alternativeName>
        <fullName evidence="9">Sigma-K anti-sigma factor RskA</fullName>
    </alternativeName>
</protein>
<evidence type="ECO:0000256" key="10">
    <source>
        <dbReference type="ARBA" id="ARBA00030803"/>
    </source>
</evidence>
<dbReference type="GO" id="GO:0005886">
    <property type="term" value="C:plasma membrane"/>
    <property type="evidence" value="ECO:0007669"/>
    <property type="project" value="UniProtKB-SubCell"/>
</dbReference>
<keyword evidence="15" id="KW-1185">Reference proteome</keyword>
<dbReference type="PANTHER" id="PTHR37461:SF1">
    <property type="entry name" value="ANTI-SIGMA-K FACTOR RSKA"/>
    <property type="match status" value="1"/>
</dbReference>
<dbReference type="AlphaFoldDB" id="A0A5C4J6Y0"/>
<sequence>MRDDVHALAGAYALDAIDDAEERRLFESHLAGCEPCAAELREFRATTARLGMAVPEAPPARLRARVLADIRSVRQLPPMTSSLPPHAPAQPPATPSRTPATPNQPPGLPVQPLQQQPGMPPQPPDTSGEARTPARVEPIRPKRWRRAAVAGLAAAACLVTAVSVTEAVRERQRVERAEDASRDVASVLSAPDARSATGGARGGGTVTIVASASRGRVVVASSGLEALPSSRAYQLWLIDADGARSAGLLPADRSRPVVAGTWRPTDRVGVTIEPAGGSARPTTEPLVLLTAP</sequence>
<dbReference type="GO" id="GO:0016989">
    <property type="term" value="F:sigma factor antagonist activity"/>
    <property type="evidence" value="ECO:0007669"/>
    <property type="project" value="TreeGrafter"/>
</dbReference>
<keyword evidence="8" id="KW-0804">Transcription</keyword>
<keyword evidence="7" id="KW-0472">Membrane</keyword>
<dbReference type="GO" id="GO:0006417">
    <property type="term" value="P:regulation of translation"/>
    <property type="evidence" value="ECO:0007669"/>
    <property type="project" value="TreeGrafter"/>
</dbReference>
<dbReference type="InterPro" id="IPR018764">
    <property type="entry name" value="RskA_C"/>
</dbReference>
<evidence type="ECO:0000313" key="14">
    <source>
        <dbReference type="EMBL" id="TMQ91982.1"/>
    </source>
</evidence>
<feature type="domain" description="Anti-sigma K factor RskA C-terminal" evidence="12">
    <location>
        <begin position="152"/>
        <end position="285"/>
    </location>
</feature>
<evidence type="ECO:0000256" key="2">
    <source>
        <dbReference type="ARBA" id="ARBA00004236"/>
    </source>
</evidence>
<dbReference type="Gene3D" id="1.10.10.1320">
    <property type="entry name" value="Anti-sigma factor, zinc-finger domain"/>
    <property type="match status" value="1"/>
</dbReference>
<keyword evidence="5" id="KW-1133">Transmembrane helix</keyword>
<organism evidence="14 15">
    <name type="scientific">Actinomadura soli</name>
    <dbReference type="NCBI Taxonomy" id="2508997"/>
    <lineage>
        <taxon>Bacteria</taxon>
        <taxon>Bacillati</taxon>
        <taxon>Actinomycetota</taxon>
        <taxon>Actinomycetes</taxon>
        <taxon>Streptosporangiales</taxon>
        <taxon>Thermomonosporaceae</taxon>
        <taxon>Actinomadura</taxon>
    </lineage>
</organism>
<comment type="subcellular location">
    <subcellularLocation>
        <location evidence="2">Cell membrane</location>
    </subcellularLocation>
    <subcellularLocation>
        <location evidence="1">Membrane</location>
        <topology evidence="1">Single-pass membrane protein</topology>
    </subcellularLocation>
</comment>
<evidence type="ECO:0000256" key="11">
    <source>
        <dbReference type="SAM" id="MobiDB-lite"/>
    </source>
</evidence>
<dbReference type="InterPro" id="IPR051474">
    <property type="entry name" value="Anti-sigma-K/W_factor"/>
</dbReference>
<evidence type="ECO:0000313" key="15">
    <source>
        <dbReference type="Proteomes" id="UP000309174"/>
    </source>
</evidence>